<evidence type="ECO:0000313" key="2">
    <source>
        <dbReference type="EMBL" id="MFD2065308.1"/>
    </source>
</evidence>
<accession>A0ABW4WSY4</accession>
<dbReference type="EMBL" id="JBHUHV010000001">
    <property type="protein sequence ID" value="MFD2065308.1"/>
    <property type="molecule type" value="Genomic_DNA"/>
</dbReference>
<sequence>MTKGHNKGEDKLSRPEAENRQEKDNGQNRHLSDQQKKKGPQGRHPNEDPSGGTKGSNAI</sequence>
<feature type="region of interest" description="Disordered" evidence="1">
    <location>
        <begin position="1"/>
        <end position="59"/>
    </location>
</feature>
<keyword evidence="3" id="KW-1185">Reference proteome</keyword>
<feature type="compositionally biased region" description="Basic and acidic residues" evidence="1">
    <location>
        <begin position="1"/>
        <end position="36"/>
    </location>
</feature>
<dbReference type="RefSeq" id="WP_229962351.1">
    <property type="nucleotide sequence ID" value="NZ_JAJJWI010000021.1"/>
</dbReference>
<proteinExistence type="predicted"/>
<gene>
    <name evidence="2" type="ORF">ACFSKU_00305</name>
</gene>
<dbReference type="Proteomes" id="UP001597369">
    <property type="component" value="Unassembled WGS sequence"/>
</dbReference>
<protein>
    <submittedName>
        <fullName evidence="2">Uncharacterized protein</fullName>
    </submittedName>
</protein>
<reference evidence="3" key="1">
    <citation type="journal article" date="2019" name="Int. J. Syst. Evol. Microbiol.">
        <title>The Global Catalogue of Microorganisms (GCM) 10K type strain sequencing project: providing services to taxonomists for standard genome sequencing and annotation.</title>
        <authorList>
            <consortium name="The Broad Institute Genomics Platform"/>
            <consortium name="The Broad Institute Genome Sequencing Center for Infectious Disease"/>
            <person name="Wu L."/>
            <person name="Ma J."/>
        </authorList>
    </citation>
    <scope>NUCLEOTIDE SEQUENCE [LARGE SCALE GENOMIC DNA]</scope>
    <source>
        <strain evidence="3">JCM 16545</strain>
    </source>
</reference>
<evidence type="ECO:0000256" key="1">
    <source>
        <dbReference type="SAM" id="MobiDB-lite"/>
    </source>
</evidence>
<evidence type="ECO:0000313" key="3">
    <source>
        <dbReference type="Proteomes" id="UP001597369"/>
    </source>
</evidence>
<comment type="caution">
    <text evidence="2">The sequence shown here is derived from an EMBL/GenBank/DDBJ whole genome shotgun (WGS) entry which is preliminary data.</text>
</comment>
<organism evidence="2 3">
    <name type="scientific">Pontibacter silvestris</name>
    <dbReference type="NCBI Taxonomy" id="2305183"/>
    <lineage>
        <taxon>Bacteria</taxon>
        <taxon>Pseudomonadati</taxon>
        <taxon>Bacteroidota</taxon>
        <taxon>Cytophagia</taxon>
        <taxon>Cytophagales</taxon>
        <taxon>Hymenobacteraceae</taxon>
        <taxon>Pontibacter</taxon>
    </lineage>
</organism>
<name>A0ABW4WSY4_9BACT</name>